<feature type="compositionally biased region" description="Pro residues" evidence="1">
    <location>
        <begin position="80"/>
        <end position="93"/>
    </location>
</feature>
<accession>A0ABN9R0Z7</accession>
<evidence type="ECO:0008006" key="5">
    <source>
        <dbReference type="Google" id="ProtNLM"/>
    </source>
</evidence>
<dbReference type="InterPro" id="IPR007577">
    <property type="entry name" value="GlycoTrfase_DXD_sugar-bd_CS"/>
</dbReference>
<protein>
    <recommendedName>
        <fullName evidence="5">Alpha 1,4-glycosyltransferase domain-containing protein</fullName>
    </recommendedName>
</protein>
<dbReference type="SUPFAM" id="SSF53448">
    <property type="entry name" value="Nucleotide-diphospho-sugar transferases"/>
    <property type="match status" value="1"/>
</dbReference>
<proteinExistence type="predicted"/>
<evidence type="ECO:0000256" key="1">
    <source>
        <dbReference type="SAM" id="MobiDB-lite"/>
    </source>
</evidence>
<evidence type="ECO:0000313" key="3">
    <source>
        <dbReference type="EMBL" id="CAK0811890.1"/>
    </source>
</evidence>
<feature type="region of interest" description="Disordered" evidence="1">
    <location>
        <begin position="67"/>
        <end position="96"/>
    </location>
</feature>
<reference evidence="3" key="1">
    <citation type="submission" date="2023-10" db="EMBL/GenBank/DDBJ databases">
        <authorList>
            <person name="Chen Y."/>
            <person name="Shah S."/>
            <person name="Dougan E. K."/>
            <person name="Thang M."/>
            <person name="Chan C."/>
        </authorList>
    </citation>
    <scope>NUCLEOTIDE SEQUENCE [LARGE SCALE GENOMIC DNA]</scope>
</reference>
<comment type="caution">
    <text evidence="3">The sequence shown here is derived from an EMBL/GenBank/DDBJ whole genome shotgun (WGS) entry which is preliminary data.</text>
</comment>
<feature type="transmembrane region" description="Helical" evidence="2">
    <location>
        <begin position="12"/>
        <end position="35"/>
    </location>
</feature>
<feature type="compositionally biased region" description="Basic residues" evidence="1">
    <location>
        <begin position="127"/>
        <end position="137"/>
    </location>
</feature>
<evidence type="ECO:0000256" key="2">
    <source>
        <dbReference type="SAM" id="Phobius"/>
    </source>
</evidence>
<dbReference type="EMBL" id="CAUYUJ010005002">
    <property type="protein sequence ID" value="CAK0811890.1"/>
    <property type="molecule type" value="Genomic_DNA"/>
</dbReference>
<gene>
    <name evidence="3" type="ORF">PCOR1329_LOCUS16351</name>
</gene>
<dbReference type="InterPro" id="IPR029044">
    <property type="entry name" value="Nucleotide-diphossugar_trans"/>
</dbReference>
<keyword evidence="4" id="KW-1185">Reference proteome</keyword>
<keyword evidence="2" id="KW-1133">Transmembrane helix</keyword>
<feature type="region of interest" description="Disordered" evidence="1">
    <location>
        <begin position="700"/>
        <end position="721"/>
    </location>
</feature>
<dbReference type="Proteomes" id="UP001189429">
    <property type="component" value="Unassembled WGS sequence"/>
</dbReference>
<dbReference type="Pfam" id="PF04488">
    <property type="entry name" value="Gly_transf_sug"/>
    <property type="match status" value="1"/>
</dbReference>
<dbReference type="Gene3D" id="3.90.550.20">
    <property type="match status" value="1"/>
</dbReference>
<feature type="region of interest" description="Disordered" evidence="1">
    <location>
        <begin position="109"/>
        <end position="141"/>
    </location>
</feature>
<evidence type="ECO:0000313" key="4">
    <source>
        <dbReference type="Proteomes" id="UP001189429"/>
    </source>
</evidence>
<keyword evidence="2" id="KW-0812">Transmembrane</keyword>
<sequence length="721" mass="77775">MARASIGGNGGSALRVAPLAGLGFVAAAVALLALYTLAHLHADEDMGGLKAELFQLRRDLAIVREETSVRSRARPGRPATAPPRGRPPRPPPRPWRRAGAARMALLGSRGAANSPCAQPQSGPAGHRGGRRRGRPRHENRGEDDEVVRDCYIFTLWDYPKGAPAFATTNLEAWDRHARGLCSGGIVLLNDSNIPRWIPDMPKEYYRLEYRAAQSDAVRYSAIFHNGGMYIDADFIVTQDLGDIITRVSTYDLISYTTGGQQCKPAGTFSSNFMAGKKGSLLHKAVWDAQKAALTNHCQPSEMKLEKVCCLDDPGVLCHIPWTQLGEGISHRVLGDLFKKKSNREGLKVFCFGGDESLAPADIETVLSKKPMLDEALAHFESKNIRNPLGRIAYHLYSSSATMSGGSMKSLKRAQLFDERLFLGKLYSLSFQNSGPGPMSQQLFDAEGPSAGDLSGRALQALKVAVPPECGVGTGLGSARPWACAGVVAAARKNFAWRRARALARLRHGGAAALAAREQGVPRHGGADRRRGPRVGGAGPAVRRRPAEGGRPFADGVPLRRPPRGGGPARCRAAARRDPGEALPAARRGGRDGPLRGAPAGPPGQPVLRRRRAGAVAGAVPRGGGRQLREPACPGELARPRVRVRRPPGECHTPLAGARRLRRLRQRRVRRRRCPVRLVPGRQRGAAHRHGRQDRFTSCRFAALAAGPRSSSSPRDGARGRR</sequence>
<name>A0ABN9R0Z7_9DINO</name>
<feature type="region of interest" description="Disordered" evidence="1">
    <location>
        <begin position="511"/>
        <end position="607"/>
    </location>
</feature>
<organism evidence="3 4">
    <name type="scientific">Prorocentrum cordatum</name>
    <dbReference type="NCBI Taxonomy" id="2364126"/>
    <lineage>
        <taxon>Eukaryota</taxon>
        <taxon>Sar</taxon>
        <taxon>Alveolata</taxon>
        <taxon>Dinophyceae</taxon>
        <taxon>Prorocentrales</taxon>
        <taxon>Prorocentraceae</taxon>
        <taxon>Prorocentrum</taxon>
    </lineage>
</organism>
<keyword evidence="2" id="KW-0472">Membrane</keyword>